<reference evidence="2" key="1">
    <citation type="submission" date="2020-06" db="EMBL/GenBank/DDBJ databases">
        <title>Genomic insights into acetone-butanol-ethanol (ABE) fermentation by sequencing solventogenic clostridia strains.</title>
        <authorList>
            <person name="Brown S."/>
        </authorList>
    </citation>
    <scope>NUCLEOTIDE SEQUENCE</scope>
    <source>
        <strain evidence="2">DJ123</strain>
    </source>
</reference>
<dbReference type="InterPro" id="IPR015890">
    <property type="entry name" value="Chorismate_C"/>
</dbReference>
<proteinExistence type="predicted"/>
<dbReference type="PANTHER" id="PTHR42839:SF2">
    <property type="entry name" value="ISOCHORISMATE SYNTHASE ENTC"/>
    <property type="match status" value="1"/>
</dbReference>
<evidence type="ECO:0000259" key="1">
    <source>
        <dbReference type="Pfam" id="PF00425"/>
    </source>
</evidence>
<name>A0AAE5HAR6_CLOBE</name>
<evidence type="ECO:0000313" key="2">
    <source>
        <dbReference type="EMBL" id="NSB17164.1"/>
    </source>
</evidence>
<accession>A0AAE5HAR6</accession>
<dbReference type="Proteomes" id="UP000822184">
    <property type="component" value="Unassembled WGS sequence"/>
</dbReference>
<dbReference type="Gene3D" id="3.60.120.10">
    <property type="entry name" value="Anthranilate synthase"/>
    <property type="match status" value="1"/>
</dbReference>
<dbReference type="EMBL" id="JABTDW010000001">
    <property type="protein sequence ID" value="NSB17164.1"/>
    <property type="molecule type" value="Genomic_DNA"/>
</dbReference>
<gene>
    <name evidence="2" type="ORF">BCD95_005423</name>
</gene>
<evidence type="ECO:0000313" key="3">
    <source>
        <dbReference type="Proteomes" id="UP000822184"/>
    </source>
</evidence>
<comment type="caution">
    <text evidence="2">The sequence shown here is derived from an EMBL/GenBank/DDBJ whole genome shotgun (WGS) entry which is preliminary data.</text>
</comment>
<sequence length="466" mass="53877">MGIKLNLETEIYAKKIRISEINLINNFSETFKEFESSNINKVKMKDYKGVFVSKNIQENIFNILSLGNYLSFRVFASKSRVDVKYYKNETVLDEKEYNIQQGFPYKNTFKIISNAFSEMKNMIDDTYHDVPFLGGWKSITFTDEMKEFAHFYLPEIILYGSENEYMAFSTCGEISGIFQKNVENMADTSPNILNDFECIPSKNKYTQNHKKLLSALNNGEISKYVLSRKCILKLQNAIDSVRYASKVLKDYYQEYGYYFQFNEQEKWIGVSPEVLLKKQNNFALTKPLAGTIKKDSMKQDGALINELLNDKKEDIEHMRAVDLMVRDLRESGIGDVKVLDKKKVVETPYVYHLKSEISIKVNEGYKSFDILSNIYPPATIWGIPRDRAEQFIDQVEPFERKYFTGGFGYCTLNDSSNFALVIRTCMINNNELHIFAGSGIVEGALPQKEWEETSAKMTPFLSCFNL</sequence>
<dbReference type="PANTHER" id="PTHR42839">
    <property type="entry name" value="ISOCHORISMATE SYNTHASE ENTC"/>
    <property type="match status" value="1"/>
</dbReference>
<feature type="domain" description="Chorismate-utilising enzyme C-terminal" evidence="1">
    <location>
        <begin position="202"/>
        <end position="456"/>
    </location>
</feature>
<dbReference type="AlphaFoldDB" id="A0AAE5HAR6"/>
<dbReference type="Pfam" id="PF00425">
    <property type="entry name" value="Chorismate_bind"/>
    <property type="match status" value="1"/>
</dbReference>
<dbReference type="InterPro" id="IPR005801">
    <property type="entry name" value="ADC_synthase"/>
</dbReference>
<dbReference type="SUPFAM" id="SSF56322">
    <property type="entry name" value="ADC synthase"/>
    <property type="match status" value="1"/>
</dbReference>
<dbReference type="RefSeq" id="WP_023976600.1">
    <property type="nucleotide sequence ID" value="NZ_JABTDW010000001.1"/>
</dbReference>
<organism evidence="2 3">
    <name type="scientific">Clostridium beijerinckii</name>
    <name type="common">Clostridium MP</name>
    <dbReference type="NCBI Taxonomy" id="1520"/>
    <lineage>
        <taxon>Bacteria</taxon>
        <taxon>Bacillati</taxon>
        <taxon>Bacillota</taxon>
        <taxon>Clostridia</taxon>
        <taxon>Eubacteriales</taxon>
        <taxon>Clostridiaceae</taxon>
        <taxon>Clostridium</taxon>
    </lineage>
</organism>
<protein>
    <submittedName>
        <fullName evidence="2">Isochorismate synthase EntC</fullName>
    </submittedName>
</protein>